<dbReference type="Proteomes" id="UP000324222">
    <property type="component" value="Unassembled WGS sequence"/>
</dbReference>
<accession>A0A5B7JK90</accession>
<dbReference type="EMBL" id="VSRR010101471">
    <property type="protein sequence ID" value="MPC95239.1"/>
    <property type="molecule type" value="Genomic_DNA"/>
</dbReference>
<comment type="caution">
    <text evidence="1">The sequence shown here is derived from an EMBL/GenBank/DDBJ whole genome shotgun (WGS) entry which is preliminary data.</text>
</comment>
<evidence type="ECO:0000313" key="2">
    <source>
        <dbReference type="Proteomes" id="UP000324222"/>
    </source>
</evidence>
<organism evidence="1 2">
    <name type="scientific">Portunus trituberculatus</name>
    <name type="common">Swimming crab</name>
    <name type="synonym">Neptunus trituberculatus</name>
    <dbReference type="NCBI Taxonomy" id="210409"/>
    <lineage>
        <taxon>Eukaryota</taxon>
        <taxon>Metazoa</taxon>
        <taxon>Ecdysozoa</taxon>
        <taxon>Arthropoda</taxon>
        <taxon>Crustacea</taxon>
        <taxon>Multicrustacea</taxon>
        <taxon>Malacostraca</taxon>
        <taxon>Eumalacostraca</taxon>
        <taxon>Eucarida</taxon>
        <taxon>Decapoda</taxon>
        <taxon>Pleocyemata</taxon>
        <taxon>Brachyura</taxon>
        <taxon>Eubrachyura</taxon>
        <taxon>Portunoidea</taxon>
        <taxon>Portunidae</taxon>
        <taxon>Portuninae</taxon>
        <taxon>Portunus</taxon>
    </lineage>
</organism>
<reference evidence="1 2" key="1">
    <citation type="submission" date="2019-05" db="EMBL/GenBank/DDBJ databases">
        <title>Another draft genome of Portunus trituberculatus and its Hox gene families provides insights of decapod evolution.</title>
        <authorList>
            <person name="Jeong J.-H."/>
            <person name="Song I."/>
            <person name="Kim S."/>
            <person name="Choi T."/>
            <person name="Kim D."/>
            <person name="Ryu S."/>
            <person name="Kim W."/>
        </authorList>
    </citation>
    <scope>NUCLEOTIDE SEQUENCE [LARGE SCALE GENOMIC DNA]</scope>
    <source>
        <tissue evidence="1">Muscle</tissue>
    </source>
</reference>
<gene>
    <name evidence="1" type="ORF">E2C01_090441</name>
</gene>
<keyword evidence="2" id="KW-1185">Reference proteome</keyword>
<sequence>MHPYLHSFLLLNHLF</sequence>
<evidence type="ECO:0000313" key="1">
    <source>
        <dbReference type="EMBL" id="MPC95239.1"/>
    </source>
</evidence>
<name>A0A5B7JK90_PORTR</name>
<proteinExistence type="predicted"/>
<protein>
    <submittedName>
        <fullName evidence="1">Uncharacterized protein</fullName>
    </submittedName>
</protein>